<comment type="caution">
    <text evidence="3">The sequence shown here is derived from an EMBL/GenBank/DDBJ whole genome shotgun (WGS) entry which is preliminary data.</text>
</comment>
<evidence type="ECO:0000256" key="2">
    <source>
        <dbReference type="SAM" id="Phobius"/>
    </source>
</evidence>
<evidence type="ECO:0000313" key="3">
    <source>
        <dbReference type="EMBL" id="RZS41400.1"/>
    </source>
</evidence>
<evidence type="ECO:0000256" key="1">
    <source>
        <dbReference type="SAM" id="MobiDB-lite"/>
    </source>
</evidence>
<dbReference type="AlphaFoldDB" id="A0A4Q7KYL7"/>
<sequence length="256" mass="25053">MDEQKISDVFRDAVRDVPPASFTQSDVAAASHRATIRRRNGIVAASAFGVALLAGGVVVGTTVWGDGSNGSGDSAAVAAAPSVTTSNKFSPRGENSGKPPGQTRAVPEGLPQSSPKQGGDGSGTAGPSAGSTLSGCDQAADGELAAALAGELPSVAGSQPLRADISCPLGSRSVALAVGDDGTGARGTVSVVVTRPGTALGAPPWEGALSPGSTTAQARTHSGGNVFIASEPMKGTNRAPFAGQVTAVAQRLGAKL</sequence>
<feature type="compositionally biased region" description="Low complexity" evidence="1">
    <location>
        <begin position="71"/>
        <end position="87"/>
    </location>
</feature>
<keyword evidence="2" id="KW-1133">Transmembrane helix</keyword>
<feature type="compositionally biased region" description="Low complexity" evidence="1">
    <location>
        <begin position="125"/>
        <end position="136"/>
    </location>
</feature>
<keyword evidence="2" id="KW-0472">Membrane</keyword>
<name>A0A4Q7KYL7_9PSEU</name>
<proteinExistence type="predicted"/>
<organism evidence="3 4">
    <name type="scientific">Herbihabitans rhizosphaerae</name>
    <dbReference type="NCBI Taxonomy" id="1872711"/>
    <lineage>
        <taxon>Bacteria</taxon>
        <taxon>Bacillati</taxon>
        <taxon>Actinomycetota</taxon>
        <taxon>Actinomycetes</taxon>
        <taxon>Pseudonocardiales</taxon>
        <taxon>Pseudonocardiaceae</taxon>
        <taxon>Herbihabitans</taxon>
    </lineage>
</organism>
<reference evidence="3 4" key="1">
    <citation type="submission" date="2019-02" db="EMBL/GenBank/DDBJ databases">
        <title>Genomic Encyclopedia of Type Strains, Phase IV (KMG-IV): sequencing the most valuable type-strain genomes for metagenomic binning, comparative biology and taxonomic classification.</title>
        <authorList>
            <person name="Goeker M."/>
        </authorList>
    </citation>
    <scope>NUCLEOTIDE SEQUENCE [LARGE SCALE GENOMIC DNA]</scope>
    <source>
        <strain evidence="3 4">DSM 101727</strain>
    </source>
</reference>
<keyword evidence="2" id="KW-0812">Transmembrane</keyword>
<accession>A0A4Q7KYL7</accession>
<dbReference type="Proteomes" id="UP000294257">
    <property type="component" value="Unassembled WGS sequence"/>
</dbReference>
<evidence type="ECO:0000313" key="4">
    <source>
        <dbReference type="Proteomes" id="UP000294257"/>
    </source>
</evidence>
<feature type="transmembrane region" description="Helical" evidence="2">
    <location>
        <begin position="42"/>
        <end position="64"/>
    </location>
</feature>
<protein>
    <submittedName>
        <fullName evidence="3">Uncharacterized protein</fullName>
    </submittedName>
</protein>
<gene>
    <name evidence="3" type="ORF">EV193_103723</name>
</gene>
<feature type="region of interest" description="Disordered" evidence="1">
    <location>
        <begin position="71"/>
        <end position="136"/>
    </location>
</feature>
<dbReference type="EMBL" id="SGWQ01000003">
    <property type="protein sequence ID" value="RZS41400.1"/>
    <property type="molecule type" value="Genomic_DNA"/>
</dbReference>
<keyword evidence="4" id="KW-1185">Reference proteome</keyword>